<dbReference type="EMBL" id="QNRI01000008">
    <property type="protein sequence ID" value="RBO95434.1"/>
    <property type="molecule type" value="Genomic_DNA"/>
</dbReference>
<sequence>MIVVTTSPLTNDLQSQLNANFPSVTFKFNENMGQAEVHLADADVLVTFGEDVTSDHIKQASNLKWIMVLSAGMDEMPFRDIKERGIKVTNARGIHKIQMAEYAISMLLHVYRQNETLRRNQLAHHWDSKVPLKEISNRTMTIVGAGAIGEELARLAKAFRMKTIGVSRSENVKPHFDENYTNDQVMHALKQADFVVSILPSTEETFYFYKQEHFKTMKSNAVFLNMGRGDAVQSETLIMALDQGQIAHAVLDVFEQEPLPSDHPLWEHPKVTMTPHVSGKSPQYLPRAVEIFEQNLKTYIEENKLVTNEIDVERGY</sequence>
<dbReference type="Proteomes" id="UP000252254">
    <property type="component" value="Unassembled WGS sequence"/>
</dbReference>
<comment type="caution">
    <text evidence="7">The sequence shown here is derived from an EMBL/GenBank/DDBJ whole genome shotgun (WGS) entry which is preliminary data.</text>
</comment>
<evidence type="ECO:0000256" key="3">
    <source>
        <dbReference type="ARBA" id="ARBA00023027"/>
    </source>
</evidence>
<reference evidence="7 8" key="1">
    <citation type="submission" date="2018-06" db="EMBL/GenBank/DDBJ databases">
        <title>Genomic Encyclopedia of Type Strains, Phase IV (KMG-IV): sequencing the most valuable type-strain genomes for metagenomic binning, comparative biology and taxonomic classification.</title>
        <authorList>
            <person name="Goeker M."/>
        </authorList>
    </citation>
    <scope>NUCLEOTIDE SEQUENCE [LARGE SCALE GENOMIC DNA]</scope>
    <source>
        <strain evidence="7 8">DSM 15140</strain>
    </source>
</reference>
<accession>A0A366E1P8</accession>
<dbReference type="CDD" id="cd05300">
    <property type="entry name" value="2-Hacid_dh_1"/>
    <property type="match status" value="1"/>
</dbReference>
<dbReference type="AlphaFoldDB" id="A0A366E1P8"/>
<dbReference type="STRING" id="200904.GCA_900168775_02920"/>
<evidence type="ECO:0000313" key="7">
    <source>
        <dbReference type="EMBL" id="RBO95434.1"/>
    </source>
</evidence>
<evidence type="ECO:0000256" key="4">
    <source>
        <dbReference type="RuleBase" id="RU003719"/>
    </source>
</evidence>
<dbReference type="SUPFAM" id="SSF52283">
    <property type="entry name" value="Formate/glycerate dehydrogenase catalytic domain-like"/>
    <property type="match status" value="1"/>
</dbReference>
<dbReference type="InterPro" id="IPR036291">
    <property type="entry name" value="NAD(P)-bd_dom_sf"/>
</dbReference>
<dbReference type="RefSeq" id="WP_113869469.1">
    <property type="nucleotide sequence ID" value="NZ_BAABQN010000015.1"/>
</dbReference>
<evidence type="ECO:0000256" key="2">
    <source>
        <dbReference type="ARBA" id="ARBA00023002"/>
    </source>
</evidence>
<dbReference type="Pfam" id="PF00389">
    <property type="entry name" value="2-Hacid_dh"/>
    <property type="match status" value="1"/>
</dbReference>
<dbReference type="SUPFAM" id="SSF51735">
    <property type="entry name" value="NAD(P)-binding Rossmann-fold domains"/>
    <property type="match status" value="1"/>
</dbReference>
<evidence type="ECO:0000259" key="6">
    <source>
        <dbReference type="Pfam" id="PF02826"/>
    </source>
</evidence>
<evidence type="ECO:0000313" key="8">
    <source>
        <dbReference type="Proteomes" id="UP000252254"/>
    </source>
</evidence>
<feature type="domain" description="D-isomer specific 2-hydroxyacid dehydrogenase catalytic" evidence="5">
    <location>
        <begin position="24"/>
        <end position="304"/>
    </location>
</feature>
<dbReference type="OrthoDB" id="9805416at2"/>
<evidence type="ECO:0000256" key="1">
    <source>
        <dbReference type="ARBA" id="ARBA00005854"/>
    </source>
</evidence>
<comment type="similarity">
    <text evidence="1 4">Belongs to the D-isomer specific 2-hydroxyacid dehydrogenase family.</text>
</comment>
<dbReference type="PANTHER" id="PTHR43333:SF1">
    <property type="entry name" value="D-ISOMER SPECIFIC 2-HYDROXYACID DEHYDROGENASE NAD-BINDING DOMAIN-CONTAINING PROTEIN"/>
    <property type="match status" value="1"/>
</dbReference>
<keyword evidence="3" id="KW-0520">NAD</keyword>
<keyword evidence="2 4" id="KW-0560">Oxidoreductase</keyword>
<dbReference type="FunFam" id="3.40.50.720:FF:000363">
    <property type="entry name" value="D-isomer specific 2-hydroxyacid dehydrogenase"/>
    <property type="match status" value="1"/>
</dbReference>
<dbReference type="PANTHER" id="PTHR43333">
    <property type="entry name" value="2-HACID_DH_C DOMAIN-CONTAINING PROTEIN"/>
    <property type="match status" value="1"/>
</dbReference>
<dbReference type="InterPro" id="IPR006139">
    <property type="entry name" value="D-isomer_2_OHA_DH_cat_dom"/>
</dbReference>
<dbReference type="InterPro" id="IPR006140">
    <property type="entry name" value="D-isomer_DH_NAD-bd"/>
</dbReference>
<evidence type="ECO:0000259" key="5">
    <source>
        <dbReference type="Pfam" id="PF00389"/>
    </source>
</evidence>
<gene>
    <name evidence="7" type="ORF">DES48_108147</name>
</gene>
<dbReference type="GO" id="GO:0051287">
    <property type="term" value="F:NAD binding"/>
    <property type="evidence" value="ECO:0007669"/>
    <property type="project" value="InterPro"/>
</dbReference>
<dbReference type="Gene3D" id="3.40.50.720">
    <property type="entry name" value="NAD(P)-binding Rossmann-like Domain"/>
    <property type="match status" value="2"/>
</dbReference>
<proteinExistence type="inferred from homology"/>
<keyword evidence="8" id="KW-1185">Reference proteome</keyword>
<name>A0A366E1P8_9BACI</name>
<dbReference type="GO" id="GO:0016616">
    <property type="term" value="F:oxidoreductase activity, acting on the CH-OH group of donors, NAD or NADP as acceptor"/>
    <property type="evidence" value="ECO:0007669"/>
    <property type="project" value="InterPro"/>
</dbReference>
<organism evidence="7 8">
    <name type="scientific">Paraliobacillus ryukyuensis</name>
    <dbReference type="NCBI Taxonomy" id="200904"/>
    <lineage>
        <taxon>Bacteria</taxon>
        <taxon>Bacillati</taxon>
        <taxon>Bacillota</taxon>
        <taxon>Bacilli</taxon>
        <taxon>Bacillales</taxon>
        <taxon>Bacillaceae</taxon>
        <taxon>Paraliobacillus</taxon>
    </lineage>
</organism>
<protein>
    <submittedName>
        <fullName evidence="7">Phosphoglycerate dehydrogenase-like enzyme</fullName>
    </submittedName>
</protein>
<feature type="domain" description="D-isomer specific 2-hydroxyacid dehydrogenase NAD-binding" evidence="6">
    <location>
        <begin position="104"/>
        <end position="278"/>
    </location>
</feature>
<dbReference type="Pfam" id="PF02826">
    <property type="entry name" value="2-Hacid_dh_C"/>
    <property type="match status" value="1"/>
</dbReference>